<name>A0ABW8D4J1_9GAMM</name>
<gene>
    <name evidence="7" type="ORF">ACD661_03440</name>
</gene>
<evidence type="ECO:0000256" key="6">
    <source>
        <dbReference type="SAM" id="Phobius"/>
    </source>
</evidence>
<feature type="transmembrane region" description="Helical" evidence="6">
    <location>
        <begin position="162"/>
        <end position="183"/>
    </location>
</feature>
<evidence type="ECO:0000256" key="1">
    <source>
        <dbReference type="ARBA" id="ARBA00004141"/>
    </source>
</evidence>
<comment type="caution">
    <text evidence="7">The sequence shown here is derived from an EMBL/GenBank/DDBJ whole genome shotgun (WGS) entry which is preliminary data.</text>
</comment>
<sequence length="226" mass="25567">MSGRYFKINLALTLIFMVLYLLLLPFIHYPWTTLLKPIPIILLMLLTTHIQPKRHLEKIFLIFALGFSALGDISLTFPGSEALSLGILAFMVTHCSYICLFLKKGHFQERRIIAFLPILLLILAFFSYIWPHLGDMKIPVTVYIGLIGTMLLCSFQVHQHVLLIGSGATLFLFSDCILALGQFGGVKNVTLFVMFLYYSAQLLITLGIMSSWSKEAGKPSPIRLRR</sequence>
<evidence type="ECO:0000313" key="8">
    <source>
        <dbReference type="Proteomes" id="UP001615550"/>
    </source>
</evidence>
<feature type="transmembrane region" description="Helical" evidence="6">
    <location>
        <begin position="189"/>
        <end position="209"/>
    </location>
</feature>
<evidence type="ECO:0000256" key="4">
    <source>
        <dbReference type="ARBA" id="ARBA00022989"/>
    </source>
</evidence>
<keyword evidence="3 6" id="KW-0812">Transmembrane</keyword>
<evidence type="ECO:0000256" key="2">
    <source>
        <dbReference type="ARBA" id="ARBA00007375"/>
    </source>
</evidence>
<evidence type="ECO:0000256" key="3">
    <source>
        <dbReference type="ARBA" id="ARBA00022692"/>
    </source>
</evidence>
<accession>A0ABW8D4J1</accession>
<keyword evidence="8" id="KW-1185">Reference proteome</keyword>
<feature type="transmembrane region" description="Helical" evidence="6">
    <location>
        <begin position="5"/>
        <end position="23"/>
    </location>
</feature>
<proteinExistence type="inferred from homology"/>
<feature type="transmembrane region" description="Helical" evidence="6">
    <location>
        <begin position="112"/>
        <end position="130"/>
    </location>
</feature>
<comment type="subcellular location">
    <subcellularLocation>
        <location evidence="1">Membrane</location>
        <topology evidence="1">Multi-pass membrane protein</topology>
    </subcellularLocation>
</comment>
<evidence type="ECO:0000313" key="7">
    <source>
        <dbReference type="EMBL" id="MFJ1267609.1"/>
    </source>
</evidence>
<organism evidence="7 8">
    <name type="scientific">Legionella lytica</name>
    <dbReference type="NCBI Taxonomy" id="96232"/>
    <lineage>
        <taxon>Bacteria</taxon>
        <taxon>Pseudomonadati</taxon>
        <taxon>Pseudomonadota</taxon>
        <taxon>Gammaproteobacteria</taxon>
        <taxon>Legionellales</taxon>
        <taxon>Legionellaceae</taxon>
        <taxon>Legionella</taxon>
    </lineage>
</organism>
<protein>
    <submittedName>
        <fullName evidence="7">Lysoplasmalogenase</fullName>
    </submittedName>
</protein>
<feature type="transmembrane region" description="Helical" evidence="6">
    <location>
        <begin position="59"/>
        <end position="77"/>
    </location>
</feature>
<dbReference type="PANTHER" id="PTHR31885">
    <property type="entry name" value="GH04784P"/>
    <property type="match status" value="1"/>
</dbReference>
<feature type="transmembrane region" description="Helical" evidence="6">
    <location>
        <begin position="83"/>
        <end position="100"/>
    </location>
</feature>
<feature type="transmembrane region" description="Helical" evidence="6">
    <location>
        <begin position="136"/>
        <end position="155"/>
    </location>
</feature>
<dbReference type="Pfam" id="PF07947">
    <property type="entry name" value="YhhN"/>
    <property type="match status" value="1"/>
</dbReference>
<keyword evidence="5 6" id="KW-0472">Membrane</keyword>
<keyword evidence="4 6" id="KW-1133">Transmembrane helix</keyword>
<feature type="transmembrane region" description="Helical" evidence="6">
    <location>
        <begin position="29"/>
        <end position="47"/>
    </location>
</feature>
<dbReference type="PANTHER" id="PTHR31885:SF6">
    <property type="entry name" value="GH04784P"/>
    <property type="match status" value="1"/>
</dbReference>
<dbReference type="RefSeq" id="WP_400186319.1">
    <property type="nucleotide sequence ID" value="NZ_JBGORX010000001.1"/>
</dbReference>
<comment type="similarity">
    <text evidence="2">Belongs to the TMEM86 family.</text>
</comment>
<reference evidence="7 8" key="1">
    <citation type="submission" date="2024-08" db="EMBL/GenBank/DDBJ databases">
        <title>Draft Genome Sequence of Legionella lytica strain DSB2004, Isolated From a Fire Sprinkler System.</title>
        <authorList>
            <person name="Everhart A.D."/>
            <person name="Kidane D.T."/>
            <person name="Farone A.L."/>
            <person name="Farone M.B."/>
        </authorList>
    </citation>
    <scope>NUCLEOTIDE SEQUENCE [LARGE SCALE GENOMIC DNA]</scope>
    <source>
        <strain evidence="7 8">DSB2004</strain>
    </source>
</reference>
<dbReference type="InterPro" id="IPR012506">
    <property type="entry name" value="TMEM86B-like"/>
</dbReference>
<dbReference type="EMBL" id="JBGORX010000001">
    <property type="protein sequence ID" value="MFJ1267609.1"/>
    <property type="molecule type" value="Genomic_DNA"/>
</dbReference>
<evidence type="ECO:0000256" key="5">
    <source>
        <dbReference type="ARBA" id="ARBA00023136"/>
    </source>
</evidence>
<dbReference type="Proteomes" id="UP001615550">
    <property type="component" value="Unassembled WGS sequence"/>
</dbReference>